<evidence type="ECO:0000256" key="2">
    <source>
        <dbReference type="ARBA" id="ARBA00023242"/>
    </source>
</evidence>
<dbReference type="Gene3D" id="1.10.10.60">
    <property type="entry name" value="Homeodomain-like"/>
    <property type="match status" value="2"/>
</dbReference>
<dbReference type="PANTHER" id="PTHR45935">
    <property type="entry name" value="PROTEIN ZBED8-RELATED"/>
    <property type="match status" value="1"/>
</dbReference>
<evidence type="ECO:0000259" key="6">
    <source>
        <dbReference type="PROSITE" id="PS51253"/>
    </source>
</evidence>
<dbReference type="InterPro" id="IPR006600">
    <property type="entry name" value="HTH_CenpB_DNA-bd_dom"/>
</dbReference>
<dbReference type="PROSITE" id="PS51253">
    <property type="entry name" value="HTH_CENPB"/>
    <property type="match status" value="2"/>
</dbReference>
<evidence type="ECO:0000256" key="3">
    <source>
        <dbReference type="PROSITE-ProRule" id="PRU00187"/>
    </source>
</evidence>
<evidence type="ECO:0000313" key="7">
    <source>
        <dbReference type="EMBL" id="TKC43327.1"/>
    </source>
</evidence>
<feature type="domain" description="HTH CENPB-type" evidence="6">
    <location>
        <begin position="749"/>
        <end position="820"/>
    </location>
</feature>
<gene>
    <name evidence="7" type="ORF">EI555_014232</name>
</gene>
<protein>
    <recommendedName>
        <fullName evidence="9">HTH CENPB-type domain-containing protein</fullName>
    </recommendedName>
</protein>
<dbReference type="InterPro" id="IPR003309">
    <property type="entry name" value="SCAN_dom"/>
</dbReference>
<dbReference type="InterPro" id="IPR050916">
    <property type="entry name" value="SCAN-C2H2_zinc_finger"/>
</dbReference>
<feature type="non-terminal residue" evidence="7">
    <location>
        <position position="1"/>
    </location>
</feature>
<dbReference type="Pfam" id="PF04218">
    <property type="entry name" value="CENP-B_N"/>
    <property type="match status" value="2"/>
</dbReference>
<reference evidence="8" key="1">
    <citation type="journal article" date="2019" name="IScience">
        <title>Narwhal Genome Reveals Long-Term Low Genetic Diversity despite Current Large Abundance Size.</title>
        <authorList>
            <person name="Westbury M.V."/>
            <person name="Petersen B."/>
            <person name="Garde E."/>
            <person name="Heide-Jorgensen M.P."/>
            <person name="Lorenzen E.D."/>
        </authorList>
    </citation>
    <scope>NUCLEOTIDE SEQUENCE [LARGE SCALE GENOMIC DNA]</scope>
</reference>
<evidence type="ECO:0008006" key="9">
    <source>
        <dbReference type="Google" id="ProtNLM"/>
    </source>
</evidence>
<dbReference type="GO" id="GO:0005634">
    <property type="term" value="C:nucleus"/>
    <property type="evidence" value="ECO:0007669"/>
    <property type="project" value="UniProtKB-SubCell"/>
</dbReference>
<dbReference type="PANTHER" id="PTHR45935:SF31">
    <property type="entry name" value="MYELOID ZINC FINGER 1"/>
    <property type="match status" value="1"/>
</dbReference>
<dbReference type="Pfam" id="PF03221">
    <property type="entry name" value="HTH_Tnp_Tc5"/>
    <property type="match status" value="2"/>
</dbReference>
<evidence type="ECO:0000256" key="1">
    <source>
        <dbReference type="ARBA" id="ARBA00023125"/>
    </source>
</evidence>
<dbReference type="Gene3D" id="1.10.4020.10">
    <property type="entry name" value="DNA breaking-rejoining enzymes"/>
    <property type="match status" value="1"/>
</dbReference>
<accession>A0A4U1F314</accession>
<comment type="subcellular location">
    <subcellularLocation>
        <location evidence="3">Nucleus</location>
    </subcellularLocation>
</comment>
<dbReference type="InterPro" id="IPR007889">
    <property type="entry name" value="HTH_Psq"/>
</dbReference>
<dbReference type="SUPFAM" id="SSF47353">
    <property type="entry name" value="Retrovirus capsid dimerization domain-like"/>
    <property type="match status" value="1"/>
</dbReference>
<dbReference type="AlphaFoldDB" id="A0A4U1F314"/>
<dbReference type="PROSITE" id="PS50804">
    <property type="entry name" value="SCAN_BOX"/>
    <property type="match status" value="1"/>
</dbReference>
<proteinExistence type="predicted"/>
<keyword evidence="1" id="KW-0238">DNA-binding</keyword>
<dbReference type="Pfam" id="PF02023">
    <property type="entry name" value="SCAN"/>
    <property type="match status" value="1"/>
</dbReference>
<organism evidence="7 8">
    <name type="scientific">Monodon monoceros</name>
    <name type="common">Narwhal</name>
    <name type="synonym">Ceratodon monodon</name>
    <dbReference type="NCBI Taxonomy" id="40151"/>
    <lineage>
        <taxon>Eukaryota</taxon>
        <taxon>Metazoa</taxon>
        <taxon>Chordata</taxon>
        <taxon>Craniata</taxon>
        <taxon>Vertebrata</taxon>
        <taxon>Euteleostomi</taxon>
        <taxon>Mammalia</taxon>
        <taxon>Eutheria</taxon>
        <taxon>Laurasiatheria</taxon>
        <taxon>Artiodactyla</taxon>
        <taxon>Whippomorpha</taxon>
        <taxon>Cetacea</taxon>
        <taxon>Odontoceti</taxon>
        <taxon>Monodontidae</taxon>
        <taxon>Monodon</taxon>
    </lineage>
</organism>
<dbReference type="GO" id="GO:0003677">
    <property type="term" value="F:DNA binding"/>
    <property type="evidence" value="ECO:0007669"/>
    <property type="project" value="UniProtKB-KW"/>
</dbReference>
<dbReference type="SMART" id="SM00431">
    <property type="entry name" value="SCAN"/>
    <property type="match status" value="1"/>
</dbReference>
<dbReference type="Gene3D" id="1.10.10.10">
    <property type="entry name" value="Winged helix-like DNA-binding domain superfamily/Winged helix DNA-binding domain"/>
    <property type="match status" value="2"/>
</dbReference>
<dbReference type="SMART" id="SM00674">
    <property type="entry name" value="CENPB"/>
    <property type="match status" value="1"/>
</dbReference>
<dbReference type="Proteomes" id="UP000308365">
    <property type="component" value="Unassembled WGS sequence"/>
</dbReference>
<dbReference type="InterPro" id="IPR038269">
    <property type="entry name" value="SCAN_sf"/>
</dbReference>
<keyword evidence="2 3" id="KW-0539">Nucleus</keyword>
<name>A0A4U1F314_MONMO</name>
<feature type="compositionally biased region" description="Basic residues" evidence="4">
    <location>
        <begin position="673"/>
        <end position="689"/>
    </location>
</feature>
<dbReference type="InterPro" id="IPR036388">
    <property type="entry name" value="WH-like_DNA-bd_sf"/>
</dbReference>
<dbReference type="SUPFAM" id="SSF46689">
    <property type="entry name" value="Homeodomain-like"/>
    <property type="match status" value="4"/>
</dbReference>
<evidence type="ECO:0000256" key="4">
    <source>
        <dbReference type="SAM" id="MobiDB-lite"/>
    </source>
</evidence>
<feature type="region of interest" description="Disordered" evidence="4">
    <location>
        <begin position="658"/>
        <end position="689"/>
    </location>
</feature>
<dbReference type="FunFam" id="1.10.4020.10:FF:000001">
    <property type="entry name" value="zinc finger protein 263 isoform X1"/>
    <property type="match status" value="1"/>
</dbReference>
<dbReference type="CDD" id="cd07936">
    <property type="entry name" value="SCAN"/>
    <property type="match status" value="1"/>
</dbReference>
<dbReference type="EMBL" id="RWIC01000476">
    <property type="protein sequence ID" value="TKC43327.1"/>
    <property type="molecule type" value="Genomic_DNA"/>
</dbReference>
<evidence type="ECO:0000313" key="8">
    <source>
        <dbReference type="Proteomes" id="UP000308365"/>
    </source>
</evidence>
<feature type="domain" description="HTH CENPB-type" evidence="6">
    <location>
        <begin position="123"/>
        <end position="202"/>
    </location>
</feature>
<feature type="domain" description="SCAN box" evidence="5">
    <location>
        <begin position="525"/>
        <end position="607"/>
    </location>
</feature>
<comment type="caution">
    <text evidence="7">The sequence shown here is derived from an EMBL/GenBank/DDBJ whole genome shotgun (WGS) entry which is preliminary data.</text>
</comment>
<sequence length="976" mass="107230">RGGRGGRGPEATVGTAVATVDGQWGESLLRCMARGSGMKTTPHPQVLGKAPLGIGLRHSAKRDRKSITLHVKLEVLRRFEEGEKLTQIARALGLATSTVASIRVNKDKIRANSQAATPVSTTQLTRCRGVLMGRMERLLSLWIEEQKRQNLPVSTLLIQDKARRLFAQLQHEQGSGAQAETFGASNGWFARFKVRHNVLLTDEPAVADAQAAARYPVETAGTDRPSVREFWRSYTVMTAVDNIAKAWAELQPATMNGAWRKLWPECVPAAAPEPNALPQLRHSTVTLASHAGLGDVAEAGVAHLPQAHGEPSPRSIPQEVEVGGVSDSGLPCEAGKGLASRRPESDLMEAMVGVETEEVSVGALRPEHLAQALSHFAAGLRVLIENDPNRERSLRVSRGVHCALAHLRELQRERRRQARAGFADRAGLAHVPLPGAARRQRVAEVYCYLPFTSVRWPVVGSTVLFDAVRVASWGGFAMAADPAPIGQEELVIIKMEEDEAALWDPEPFFKPQPQTLLPGLGRDPRQCFRSFRYEEAAGPREALARLRELCRQWLRPEVHSKEQMLELLVLEQFLGVLPPDTRVWVESQCPESGEEAVALVEDLAQMLQETALAQAPPEDQRFGDLAEPAKPFTDGAQRVRAGAAAALKSAGSGRERKYSVVVSGESDAGPKPPLKRPPRAGQRRSAKRDRKAINLQVKLEVLRRFEAGEKLSRIGRALGLSTSTVATIRDNKDKIRASSQAATPHAACKLTRSRSLVMENMERLLSVWIEDQNRRDVPVSVVLVQEKARSLFEELKRAQGAGERSAASDFWRDYSILDAVHNIFESWEEVPPATLNRGWRKLWPECLQHDASPRPGEALPQIRRDVVALAHGLGFGEVAEADVAELLQSQGADLSNEELVGLEQELAAGEEGEDSSTASRQLTARHLAKALAHFDAGLQIVRDNDPNLERSLRVCRGVNNVISCYRELFKQKRGPK</sequence>
<evidence type="ECO:0000259" key="5">
    <source>
        <dbReference type="PROSITE" id="PS50804"/>
    </source>
</evidence>
<dbReference type="InterPro" id="IPR009057">
    <property type="entry name" value="Homeodomain-like_sf"/>
</dbReference>